<organism evidence="2 3">
    <name type="scientific">Sutterella megalosphaeroides</name>
    <dbReference type="NCBI Taxonomy" id="2494234"/>
    <lineage>
        <taxon>Bacteria</taxon>
        <taxon>Pseudomonadati</taxon>
        <taxon>Pseudomonadota</taxon>
        <taxon>Betaproteobacteria</taxon>
        <taxon>Burkholderiales</taxon>
        <taxon>Sutterellaceae</taxon>
        <taxon>Sutterella</taxon>
    </lineage>
</organism>
<evidence type="ECO:0000313" key="2">
    <source>
        <dbReference type="EMBL" id="BBF23775.1"/>
    </source>
</evidence>
<feature type="region of interest" description="Disordered" evidence="1">
    <location>
        <begin position="53"/>
        <end position="76"/>
    </location>
</feature>
<keyword evidence="3" id="KW-1185">Reference proteome</keyword>
<protein>
    <submittedName>
        <fullName evidence="2">Uncharacterized protein</fullName>
    </submittedName>
</protein>
<evidence type="ECO:0000313" key="3">
    <source>
        <dbReference type="Proteomes" id="UP000271003"/>
    </source>
</evidence>
<dbReference type="EMBL" id="AP018786">
    <property type="protein sequence ID" value="BBF23775.1"/>
    <property type="molecule type" value="Genomic_DNA"/>
</dbReference>
<sequence>MGRAENGQGGSGGKSDGGELESADHGSFILEKKVREGGVKQFAFDVLSVRSVPRSDGCSGETFGRSNRASVHGFQD</sequence>
<dbReference type="Proteomes" id="UP000271003">
    <property type="component" value="Chromosome"/>
</dbReference>
<proteinExistence type="predicted"/>
<dbReference type="KEGG" id="sutt:SUTMEG_16660"/>
<reference evidence="2 3" key="1">
    <citation type="journal article" date="2018" name="Int. J. Syst. Evol. Microbiol.">
        <title>Mesosutterella multiformis gen. nov., sp. nov., a member of the family Sutterellaceae and Sutterella megalosphaeroides sp. nov., isolated from human faeces.</title>
        <authorList>
            <person name="Sakamoto M."/>
            <person name="Ikeyama N."/>
            <person name="Kunihiro T."/>
            <person name="Iino T."/>
            <person name="Yuki M."/>
            <person name="Ohkuma M."/>
        </authorList>
    </citation>
    <scope>NUCLEOTIDE SEQUENCE [LARGE SCALE GENOMIC DNA]</scope>
    <source>
        <strain evidence="2 3">6FBBBH3</strain>
    </source>
</reference>
<accession>A0A2Z6IB54</accession>
<name>A0A2Z6IB54_9BURK</name>
<gene>
    <name evidence="2" type="ORF">SUTMEG_16660</name>
</gene>
<evidence type="ECO:0000256" key="1">
    <source>
        <dbReference type="SAM" id="MobiDB-lite"/>
    </source>
</evidence>
<dbReference type="AlphaFoldDB" id="A0A2Z6IB54"/>
<feature type="region of interest" description="Disordered" evidence="1">
    <location>
        <begin position="1"/>
        <end position="24"/>
    </location>
</feature>